<dbReference type="EMBL" id="FRCS01000003">
    <property type="protein sequence ID" value="SHN15185.1"/>
    <property type="molecule type" value="Genomic_DNA"/>
</dbReference>
<dbReference type="InterPro" id="IPR037523">
    <property type="entry name" value="VOC_core"/>
</dbReference>
<evidence type="ECO:0000259" key="1">
    <source>
        <dbReference type="PROSITE" id="PS51819"/>
    </source>
</evidence>
<dbReference type="OrthoDB" id="8965356at2"/>
<dbReference type="SUPFAM" id="SSF54593">
    <property type="entry name" value="Glyoxalase/Bleomycin resistance protein/Dihydroxybiphenyl dioxygenase"/>
    <property type="match status" value="1"/>
</dbReference>
<keyword evidence="3" id="KW-1185">Reference proteome</keyword>
<dbReference type="AlphaFoldDB" id="A0A1M7PDU3"/>
<dbReference type="Gene3D" id="3.10.180.10">
    <property type="entry name" value="2,3-Dihydroxybiphenyl 1,2-Dioxygenase, domain 1"/>
    <property type="match status" value="1"/>
</dbReference>
<protein>
    <recommendedName>
        <fullName evidence="1">VOC domain-containing protein</fullName>
    </recommendedName>
</protein>
<dbReference type="Proteomes" id="UP000184440">
    <property type="component" value="Unassembled WGS sequence"/>
</dbReference>
<reference evidence="2 3" key="1">
    <citation type="submission" date="2016-11" db="EMBL/GenBank/DDBJ databases">
        <authorList>
            <person name="Jaros S."/>
            <person name="Januszkiewicz K."/>
            <person name="Wedrychowicz H."/>
        </authorList>
    </citation>
    <scope>NUCLEOTIDE SEQUENCE [LARGE SCALE GENOMIC DNA]</scope>
    <source>
        <strain evidence="2 3">DSM 46144</strain>
    </source>
</reference>
<organism evidence="2 3">
    <name type="scientific">Cryptosporangium aurantiacum</name>
    <dbReference type="NCBI Taxonomy" id="134849"/>
    <lineage>
        <taxon>Bacteria</taxon>
        <taxon>Bacillati</taxon>
        <taxon>Actinomycetota</taxon>
        <taxon>Actinomycetes</taxon>
        <taxon>Cryptosporangiales</taxon>
        <taxon>Cryptosporangiaceae</taxon>
        <taxon>Cryptosporangium</taxon>
    </lineage>
</organism>
<proteinExistence type="predicted"/>
<evidence type="ECO:0000313" key="3">
    <source>
        <dbReference type="Proteomes" id="UP000184440"/>
    </source>
</evidence>
<dbReference type="InterPro" id="IPR029068">
    <property type="entry name" value="Glyas_Bleomycin-R_OHBP_Dase"/>
</dbReference>
<dbReference type="PROSITE" id="PS51819">
    <property type="entry name" value="VOC"/>
    <property type="match status" value="1"/>
</dbReference>
<accession>A0A1M7PDU3</accession>
<dbReference type="STRING" id="134849.SAMN05443668_103256"/>
<feature type="domain" description="VOC" evidence="1">
    <location>
        <begin position="4"/>
        <end position="110"/>
    </location>
</feature>
<dbReference type="RefSeq" id="WP_073255945.1">
    <property type="nucleotide sequence ID" value="NZ_FRCS01000003.1"/>
</dbReference>
<name>A0A1M7PDU3_9ACTN</name>
<evidence type="ECO:0000313" key="2">
    <source>
        <dbReference type="EMBL" id="SHN15185.1"/>
    </source>
</evidence>
<sequence length="116" mass="12365">MTARSLAPVLPVDDLLAAVAVYTRLLGVLPTFVDGDRWAQFDLAGHRLALAGRDRAADHPGVLLKVDDLRSARAEAVAAGLPVEEIQTGPHEHRCVVTGPGGWPVVLYSPAPKEQQ</sequence>
<gene>
    <name evidence="2" type="ORF">SAMN05443668_103256</name>
</gene>